<proteinExistence type="predicted"/>
<dbReference type="PRINTS" id="PR00046">
    <property type="entry name" value="SIGMA70FCT"/>
</dbReference>
<dbReference type="InterPro" id="IPR050239">
    <property type="entry name" value="Sigma-70_RNA_pol_init_factors"/>
</dbReference>
<keyword evidence="2" id="KW-1185">Reference proteome</keyword>
<sequence>MDFKVDYTKKTETKLHNMICRIQFILFVNVIKSPIITKFLHQILEGLQCCVLDVYEILDVRSGNNWFQRNNHRYFQIDNYLQERCYIQYLERNGMVNNSWFKSCKCKTCFLTRLLYKAVLYRSSLRSHWCIVNILIKLDLDILAMQLFHVLLLFFKHNIDVIRSICLHQRKTLDHLVLVLKMDGALREAKRQMVKACSWIPMNISAAYCDYGIQRSDLITTGTTGLLMSINRFNFQNDQHFAVFAKWWVKQKIIQKILDENGGLKYIRNADSTDNKMIKLKKLSLDYCSDDSDLHETVADDDIEIDEPEPVEPDENLDITDVYDSMTTVKLSLMCPFEERSVRLKKLSHNKLSLSDIGSDVGLTKERIRQLLLIVNEKFKEINHPNVMAYARTKPIDLPCEDPDEY</sequence>
<organism evidence="1 2">
    <name type="scientific">Candidatus Hodgkinia cicadicola</name>
    <dbReference type="NCBI Taxonomy" id="573658"/>
    <lineage>
        <taxon>Bacteria</taxon>
        <taxon>Pseudomonadati</taxon>
        <taxon>Pseudomonadota</taxon>
        <taxon>Alphaproteobacteria</taxon>
        <taxon>Hyphomicrobiales</taxon>
        <taxon>Candidatus Hodgkinia</taxon>
    </lineage>
</organism>
<reference evidence="1" key="1">
    <citation type="submission" date="2017-09" db="EMBL/GenBank/DDBJ databases">
        <authorList>
            <person name="Campbell M.A."/>
            <person name="Lukasik P."/>
            <person name="Simon C."/>
            <person name="McCutcheon J.P."/>
        </authorList>
    </citation>
    <scope>NUCLEOTIDE SEQUENCE [LARGE SCALE GENOMIC DNA]</scope>
    <source>
        <strain evidence="1">MAGCAS</strain>
    </source>
</reference>
<protein>
    <submittedName>
        <fullName evidence="1">RNA polymerase sigma factor rpoD</fullName>
    </submittedName>
</protein>
<dbReference type="Proteomes" id="UP000229707">
    <property type="component" value="Unassembled WGS sequence"/>
</dbReference>
<dbReference type="PANTHER" id="PTHR30603:SF60">
    <property type="entry name" value="RNA POLYMERASE SIGMA FACTOR RPOD"/>
    <property type="match status" value="1"/>
</dbReference>
<evidence type="ECO:0000313" key="2">
    <source>
        <dbReference type="Proteomes" id="UP000229707"/>
    </source>
</evidence>
<gene>
    <name evidence="1" type="primary">rpoD</name>
    <name evidence="1" type="ORF">MAGCAS_6</name>
</gene>
<evidence type="ECO:0000313" key="1">
    <source>
        <dbReference type="EMBL" id="PIM95165.1"/>
    </source>
</evidence>
<dbReference type="SUPFAM" id="SSF88946">
    <property type="entry name" value="Sigma2 domain of RNA polymerase sigma factors"/>
    <property type="match status" value="1"/>
</dbReference>
<comment type="caution">
    <text evidence="1">The sequence shown here is derived from an EMBL/GenBank/DDBJ whole genome shotgun (WGS) entry which is preliminary data.</text>
</comment>
<dbReference type="EMBL" id="NXGL01000001">
    <property type="protein sequence ID" value="PIM95165.1"/>
    <property type="molecule type" value="Genomic_DNA"/>
</dbReference>
<name>A0ABX4MFB7_9HYPH</name>
<dbReference type="InterPro" id="IPR013325">
    <property type="entry name" value="RNA_pol_sigma_r2"/>
</dbReference>
<accession>A0ABX4MFB7</accession>
<dbReference type="InterPro" id="IPR000943">
    <property type="entry name" value="RNA_pol_sigma70"/>
</dbReference>
<dbReference type="PANTHER" id="PTHR30603">
    <property type="entry name" value="RNA POLYMERASE SIGMA FACTOR RPO"/>
    <property type="match status" value="1"/>
</dbReference>
<dbReference type="Gene3D" id="1.20.120.1810">
    <property type="match status" value="1"/>
</dbReference>